<proteinExistence type="inferred from homology"/>
<evidence type="ECO:0000256" key="3">
    <source>
        <dbReference type="ARBA" id="ARBA00023274"/>
    </source>
</evidence>
<evidence type="ECO:0000313" key="6">
    <source>
        <dbReference type="Proteomes" id="UP000002654"/>
    </source>
</evidence>
<dbReference type="HOGENOM" id="CLU_109671_1_1_2"/>
<dbReference type="PATRIC" id="fig|768679.9.peg.103"/>
<dbReference type="GO" id="GO:0006412">
    <property type="term" value="P:translation"/>
    <property type="evidence" value="ECO:0007669"/>
    <property type="project" value="UniProtKB-UniRule"/>
</dbReference>
<dbReference type="KEGG" id="ttn:TTX_0099"/>
<dbReference type="PANTHER" id="PTHR11502">
    <property type="entry name" value="40S RIBOSOMAL PROTEIN S6"/>
    <property type="match status" value="1"/>
</dbReference>
<dbReference type="OrthoDB" id="7793at2157"/>
<evidence type="ECO:0000256" key="4">
    <source>
        <dbReference type="HAMAP-Rule" id="MF_00512"/>
    </source>
</evidence>
<dbReference type="HAMAP" id="MF_00512">
    <property type="entry name" value="Ribosomal_eS6"/>
    <property type="match status" value="1"/>
</dbReference>
<dbReference type="RefSeq" id="WP_014126032.1">
    <property type="nucleotide sequence ID" value="NC_016070.1"/>
</dbReference>
<dbReference type="PROSITE" id="PS00578">
    <property type="entry name" value="RIBOSOMAL_S6E"/>
    <property type="match status" value="1"/>
</dbReference>
<dbReference type="SMART" id="SM01405">
    <property type="entry name" value="Ribosomal_S6e"/>
    <property type="match status" value="1"/>
</dbReference>
<dbReference type="EMBL" id="FN869859">
    <property type="protein sequence ID" value="CCC80774.1"/>
    <property type="molecule type" value="Genomic_DNA"/>
</dbReference>
<evidence type="ECO:0000256" key="1">
    <source>
        <dbReference type="ARBA" id="ARBA00009312"/>
    </source>
</evidence>
<keyword evidence="6" id="KW-1185">Reference proteome</keyword>
<dbReference type="NCBIfam" id="NF003293">
    <property type="entry name" value="PRK04290.1-2"/>
    <property type="match status" value="1"/>
</dbReference>
<dbReference type="Pfam" id="PF01092">
    <property type="entry name" value="Ribosomal_S6e"/>
    <property type="match status" value="1"/>
</dbReference>
<protein>
    <recommendedName>
        <fullName evidence="4">Small ribosomal subunit protein eS6</fullName>
    </recommendedName>
</protein>
<reference evidence="5 6" key="1">
    <citation type="journal article" date="2011" name="PLoS ONE">
        <title>The complete genome sequence of Thermoproteus tenax: a physiologically versatile member of the Crenarchaeota.</title>
        <authorList>
            <person name="Siebers B."/>
            <person name="Zaparty M."/>
            <person name="Raddatz G."/>
            <person name="Tjaden B."/>
            <person name="Albers S.V."/>
            <person name="Bell S.D."/>
            <person name="Blombach F."/>
            <person name="Kletzin A."/>
            <person name="Kyrpides N."/>
            <person name="Lanz C."/>
            <person name="Plagens A."/>
            <person name="Rampp M."/>
            <person name="Rosinus A."/>
            <person name="von Jan M."/>
            <person name="Makarova K.S."/>
            <person name="Klenk H.P."/>
            <person name="Schuster S.C."/>
            <person name="Hensel R."/>
        </authorList>
    </citation>
    <scope>NUCLEOTIDE SEQUENCE [LARGE SCALE GENOMIC DNA]</scope>
    <source>
        <strain evidence="6">ATCC 35583 / DSM 2078 / JCM 9277 / NBRC 100435 / Kra 1</strain>
    </source>
</reference>
<dbReference type="InterPro" id="IPR020924">
    <property type="entry name" value="Ribosomal_eS6_arc"/>
</dbReference>
<keyword evidence="2 4" id="KW-0689">Ribosomal protein</keyword>
<dbReference type="GO" id="GO:0005840">
    <property type="term" value="C:ribosome"/>
    <property type="evidence" value="ECO:0007669"/>
    <property type="project" value="UniProtKB-KW"/>
</dbReference>
<dbReference type="InterPro" id="IPR001377">
    <property type="entry name" value="Ribosomal_eS6"/>
</dbReference>
<sequence>MPTFKVVVSDPLSGKAVQFEVKDPASQRFIGLKIGDTIDASVLPELKAPPGSKLRITGGSGIEGAPMVPGVPGQVKKYAILATPPGYRPKKWGERRKKLVRGNTISDQIVQINTVLVYPENYRGEPVVALGPKEVGKLTGQAQQTEQQS</sequence>
<dbReference type="AlphaFoldDB" id="G4RME3"/>
<keyword evidence="3 4" id="KW-0687">Ribonucleoprotein</keyword>
<accession>G4RME3</accession>
<evidence type="ECO:0000313" key="5">
    <source>
        <dbReference type="EMBL" id="CCC80774.1"/>
    </source>
</evidence>
<dbReference type="GO" id="GO:1990904">
    <property type="term" value="C:ribonucleoprotein complex"/>
    <property type="evidence" value="ECO:0007669"/>
    <property type="project" value="UniProtKB-KW"/>
</dbReference>
<dbReference type="eggNOG" id="arCOG01946">
    <property type="taxonomic scope" value="Archaea"/>
</dbReference>
<dbReference type="InterPro" id="IPR018282">
    <property type="entry name" value="Ribosomal_eS6_CS"/>
</dbReference>
<name>G4RME3_THETK</name>
<gene>
    <name evidence="4 5" type="primary">rps6e</name>
    <name evidence="5" type="ordered locus">TTX_0099</name>
</gene>
<dbReference type="STRING" id="768679.TTX_0099"/>
<dbReference type="Proteomes" id="UP000002654">
    <property type="component" value="Chromosome"/>
</dbReference>
<dbReference type="GeneID" id="11263106"/>
<dbReference type="PaxDb" id="768679-TTX_0099"/>
<evidence type="ECO:0000256" key="2">
    <source>
        <dbReference type="ARBA" id="ARBA00022980"/>
    </source>
</evidence>
<comment type="similarity">
    <text evidence="1 4">Belongs to the eukaryotic ribosomal protein eS6 family.</text>
</comment>
<dbReference type="GO" id="GO:0003735">
    <property type="term" value="F:structural constituent of ribosome"/>
    <property type="evidence" value="ECO:0007669"/>
    <property type="project" value="InterPro"/>
</dbReference>
<organism evidence="5 6">
    <name type="scientific">Thermoproteus tenax (strain ATCC 35583 / DSM 2078 / JCM 9277 / NBRC 100435 / Kra 1)</name>
    <dbReference type="NCBI Taxonomy" id="768679"/>
    <lineage>
        <taxon>Archaea</taxon>
        <taxon>Thermoproteota</taxon>
        <taxon>Thermoprotei</taxon>
        <taxon>Thermoproteales</taxon>
        <taxon>Thermoproteaceae</taxon>
        <taxon>Thermoproteus</taxon>
    </lineage>
</organism>